<evidence type="ECO:0000313" key="1">
    <source>
        <dbReference type="EMBL" id="CAJ75391.1"/>
    </source>
</evidence>
<dbReference type="Proteomes" id="UP000501926">
    <property type="component" value="Chromosome"/>
</dbReference>
<evidence type="ECO:0000313" key="2">
    <source>
        <dbReference type="EMBL" id="QII12285.1"/>
    </source>
</evidence>
<evidence type="ECO:0000313" key="3">
    <source>
        <dbReference type="Proteomes" id="UP000501926"/>
    </source>
</evidence>
<dbReference type="EMBL" id="CT573071">
    <property type="protein sequence ID" value="CAJ75391.1"/>
    <property type="molecule type" value="Genomic_DNA"/>
</dbReference>
<protein>
    <submittedName>
        <fullName evidence="1">Uncharacterized protein</fullName>
    </submittedName>
</protein>
<accession>Q1Q5U6</accession>
<name>Q1Q5U6_KUEST</name>
<reference evidence="1" key="2">
    <citation type="submission" date="2006-01" db="EMBL/GenBank/DDBJ databases">
        <authorList>
            <person name="Genoscope"/>
        </authorList>
    </citation>
    <scope>NUCLEOTIDE SEQUENCE</scope>
</reference>
<proteinExistence type="predicted"/>
<dbReference type="AlphaFoldDB" id="Q1Q5U6"/>
<organism evidence="1">
    <name type="scientific">Kuenenia stuttgartiensis</name>
    <dbReference type="NCBI Taxonomy" id="174633"/>
    <lineage>
        <taxon>Bacteria</taxon>
        <taxon>Pseudomonadati</taxon>
        <taxon>Planctomycetota</taxon>
        <taxon>Candidatus Brocadiia</taxon>
        <taxon>Candidatus Brocadiales</taxon>
        <taxon>Candidatus Brocadiaceae</taxon>
        <taxon>Candidatus Kuenenia</taxon>
    </lineage>
</organism>
<gene>
    <name evidence="2" type="ORF">KsCSTR_29060</name>
    <name evidence="1" type="ORF">kuste4629</name>
</gene>
<sequence length="60" mass="6861">METQNLASLPGCLKSLLRSFSRLIPLPHQFRLALFFSTADDCLILMSMNSISRFGKYDHK</sequence>
<reference evidence="2 3" key="3">
    <citation type="submission" date="2020-02" db="EMBL/GenBank/DDBJ databases">
        <title>Newly sequenced genome of strain CSTR1 showed variability in Candidatus Kuenenia stuttgartiensis genomes.</title>
        <authorList>
            <person name="Ding C."/>
            <person name="Adrian L."/>
        </authorList>
    </citation>
    <scope>NUCLEOTIDE SEQUENCE [LARGE SCALE GENOMIC DNA]</scope>
    <source>
        <strain evidence="2 3">CSTR1</strain>
    </source>
</reference>
<dbReference type="EMBL" id="CP049055">
    <property type="protein sequence ID" value="QII12285.1"/>
    <property type="molecule type" value="Genomic_DNA"/>
</dbReference>
<reference evidence="1" key="1">
    <citation type="journal article" date="2006" name="Nature">
        <title>Deciphering the evolution and metabolism of an anammox bacterium from a community genome.</title>
        <authorList>
            <person name="Strous M."/>
            <person name="Pelletier E."/>
            <person name="Mangenot S."/>
            <person name="Rattei T."/>
            <person name="Lehner A."/>
            <person name="Taylor M.W."/>
            <person name="Horn M."/>
            <person name="Daims H."/>
            <person name="Bartol-Mavel D."/>
            <person name="Wincker P."/>
            <person name="Barbe V."/>
            <person name="Fonknechten N."/>
            <person name="Vallenet D."/>
            <person name="Segurens B."/>
            <person name="Schenowitz-Truong C."/>
            <person name="Medigue C."/>
            <person name="Collingro A."/>
            <person name="Snel B."/>
            <person name="Dutilh B.E."/>
            <person name="OpDenCamp H.J.M."/>
            <person name="vanDerDrift C."/>
            <person name="Cirpus I."/>
            <person name="vanDePas-Schoonen K.T."/>
            <person name="Harhangi H.R."/>
            <person name="vanNiftrik L."/>
            <person name="Schmid M."/>
            <person name="Keltjens J."/>
            <person name="vanDeVossenberg J."/>
            <person name="Kartal B."/>
            <person name="Meier H."/>
            <person name="Frishman D."/>
            <person name="Huynen M.A."/>
            <person name="Mewes H."/>
            <person name="Weissenbach J."/>
            <person name="Jetten M.S.M."/>
            <person name="Wagner M."/>
            <person name="LePaslier D."/>
        </authorList>
    </citation>
    <scope>NUCLEOTIDE SEQUENCE</scope>
</reference>